<dbReference type="Pfam" id="PF00251">
    <property type="entry name" value="Glyco_hydro_32N"/>
    <property type="match status" value="1"/>
</dbReference>
<dbReference type="PATRIC" id="fig|1423772.3.peg.728"/>
<dbReference type="AlphaFoldDB" id="A0A0R2BPK2"/>
<keyword evidence="5 8" id="KW-0378">Hydrolase</keyword>
<dbReference type="PANTHER" id="PTHR43101">
    <property type="entry name" value="BETA-FRUCTOSIDASE"/>
    <property type="match status" value="1"/>
</dbReference>
<dbReference type="SUPFAM" id="SSF75005">
    <property type="entry name" value="Arabinanase/levansucrase/invertase"/>
    <property type="match status" value="1"/>
</dbReference>
<dbReference type="PANTHER" id="PTHR43101:SF1">
    <property type="entry name" value="BETA-FRUCTOSIDASE"/>
    <property type="match status" value="1"/>
</dbReference>
<proteinExistence type="inferred from homology"/>
<evidence type="ECO:0000256" key="1">
    <source>
        <dbReference type="ARBA" id="ARBA00004914"/>
    </source>
</evidence>
<dbReference type="EC" id="3.2.1.26" evidence="3 8"/>
<evidence type="ECO:0000256" key="6">
    <source>
        <dbReference type="ARBA" id="ARBA00023295"/>
    </source>
</evidence>
<evidence type="ECO:0000256" key="5">
    <source>
        <dbReference type="ARBA" id="ARBA00022801"/>
    </source>
</evidence>
<evidence type="ECO:0000256" key="7">
    <source>
        <dbReference type="ARBA" id="ARBA00033367"/>
    </source>
</evidence>
<evidence type="ECO:0000259" key="11">
    <source>
        <dbReference type="Pfam" id="PF08244"/>
    </source>
</evidence>
<evidence type="ECO:0000256" key="9">
    <source>
        <dbReference type="RuleBase" id="RU365015"/>
    </source>
</evidence>
<evidence type="ECO:0000256" key="3">
    <source>
        <dbReference type="ARBA" id="ARBA00012758"/>
    </source>
</evidence>
<comment type="caution">
    <text evidence="12">The sequence shown here is derived from an EMBL/GenBank/DDBJ whole genome shotgun (WGS) entry which is preliminary data.</text>
</comment>
<comment type="subcellular location">
    <subcellularLocation>
        <location evidence="9">Cytoplasm</location>
    </subcellularLocation>
</comment>
<dbReference type="InterPro" id="IPR023296">
    <property type="entry name" value="Glyco_hydro_beta-prop_sf"/>
</dbReference>
<dbReference type="Pfam" id="PF08244">
    <property type="entry name" value="Glyco_hydro_32C"/>
    <property type="match status" value="1"/>
</dbReference>
<evidence type="ECO:0000256" key="2">
    <source>
        <dbReference type="ARBA" id="ARBA00009902"/>
    </source>
</evidence>
<evidence type="ECO:0000313" key="13">
    <source>
        <dbReference type="Proteomes" id="UP000051612"/>
    </source>
</evidence>
<evidence type="ECO:0000259" key="10">
    <source>
        <dbReference type="Pfam" id="PF00251"/>
    </source>
</evidence>
<feature type="domain" description="Glycosyl hydrolase family 32 C-terminal" evidence="11">
    <location>
        <begin position="346"/>
        <end position="482"/>
    </location>
</feature>
<dbReference type="InterPro" id="IPR001362">
    <property type="entry name" value="Glyco_hydro_32"/>
</dbReference>
<dbReference type="SUPFAM" id="SSF49899">
    <property type="entry name" value="Concanavalin A-like lectins/glucanases"/>
    <property type="match status" value="1"/>
</dbReference>
<keyword evidence="9" id="KW-0119">Carbohydrate metabolism</keyword>
<dbReference type="GO" id="GO:0004564">
    <property type="term" value="F:beta-fructofuranosidase activity"/>
    <property type="evidence" value="ECO:0007669"/>
    <property type="project" value="UniProtKB-EC"/>
</dbReference>
<keyword evidence="6 8" id="KW-0326">Glycosidase</keyword>
<dbReference type="UniPathway" id="UPA00238"/>
<comment type="catalytic activity">
    <reaction evidence="8">
        <text>Hydrolysis of terminal non-reducing beta-D-fructofuranoside residues in beta-D-fructofuranosides.</text>
        <dbReference type="EC" id="3.2.1.26"/>
    </reaction>
</comment>
<dbReference type="RefSeq" id="WP_056958157.1">
    <property type="nucleotide sequence ID" value="NZ_AYYN01000018.1"/>
</dbReference>
<dbReference type="InterPro" id="IPR051214">
    <property type="entry name" value="GH32_Enzymes"/>
</dbReference>
<organism evidence="12 13">
    <name type="scientific">Ligilactobacillus murinus DSM 20452 = NBRC 14221</name>
    <dbReference type="NCBI Taxonomy" id="1423772"/>
    <lineage>
        <taxon>Bacteria</taxon>
        <taxon>Bacillati</taxon>
        <taxon>Bacillota</taxon>
        <taxon>Bacilli</taxon>
        <taxon>Lactobacillales</taxon>
        <taxon>Lactobacillaceae</taxon>
        <taxon>Ligilactobacillus</taxon>
    </lineage>
</organism>
<dbReference type="InterPro" id="IPR013189">
    <property type="entry name" value="Glyco_hydro_32_C"/>
</dbReference>
<evidence type="ECO:0000256" key="8">
    <source>
        <dbReference type="RuleBase" id="RU362110"/>
    </source>
</evidence>
<sequence>MEWTRETRYRAYADWSAETLLKLQAQATNSQYQMGYHIRPSSGLLNDPNGFSYFNGQWHVFYQSFPFGAAHGLKSWMHLVSDDLVHWKDLGLALAPDTKFDSHGAYSGSALPIDDKLFLMYTGNHRDKDWIRHPFQLGAWMDQAGQITKLDEPLITQPDHTTDHFRDPQVFKHRDLYYVILGAQDKETKTGKISLFSSKDLKDFTDLGYLEFTEDNMGYMIECPNLIFVDDKPLLVFCPQGLDKDVVAYDNIYPNMYLLGEDVQLNKAKFEAGTNQIQNLDDGFDVYASQAFNTPDGKAYLISWVGLPDVSYPTDEENWASCLSQVKELSLKGGKLIQRPVVSMADLREKGTSLQAAKKVNAKQQIIAESGEQYELKLTLDTDQTGTLHLAGNDDLSQSLKLEFSTGKDAYLTVSRADSGAQFATEFGTTRTIALPDQQALDLEIFIDHSLCEIFVNGGEHVLTLRFFAEAGNKQIALTSPTEAALNYRGTFWKLKSI</sequence>
<dbReference type="GO" id="GO:0005737">
    <property type="term" value="C:cytoplasm"/>
    <property type="evidence" value="ECO:0007669"/>
    <property type="project" value="UniProtKB-SubCell"/>
</dbReference>
<keyword evidence="9" id="KW-0963">Cytoplasm</keyword>
<accession>A0A0R2BPK2</accession>
<dbReference type="GO" id="GO:0005985">
    <property type="term" value="P:sucrose metabolic process"/>
    <property type="evidence" value="ECO:0007669"/>
    <property type="project" value="UniProtKB-UniPathway"/>
</dbReference>
<dbReference type="InterPro" id="IPR013148">
    <property type="entry name" value="Glyco_hydro_32_N"/>
</dbReference>
<name>A0A0R2BPK2_9LACO</name>
<dbReference type="PROSITE" id="PS00609">
    <property type="entry name" value="GLYCOSYL_HYDROL_F32"/>
    <property type="match status" value="1"/>
</dbReference>
<reference evidence="12 13" key="1">
    <citation type="journal article" date="2015" name="Genome Announc.">
        <title>Expanding the biotechnology potential of lactobacilli through comparative genomics of 213 strains and associated genera.</title>
        <authorList>
            <person name="Sun Z."/>
            <person name="Harris H.M."/>
            <person name="McCann A."/>
            <person name="Guo C."/>
            <person name="Argimon S."/>
            <person name="Zhang W."/>
            <person name="Yang X."/>
            <person name="Jeffery I.B."/>
            <person name="Cooney J.C."/>
            <person name="Kagawa T.F."/>
            <person name="Liu W."/>
            <person name="Song Y."/>
            <person name="Salvetti E."/>
            <person name="Wrobel A."/>
            <person name="Rasinkangas P."/>
            <person name="Parkhill J."/>
            <person name="Rea M.C."/>
            <person name="O'Sullivan O."/>
            <person name="Ritari J."/>
            <person name="Douillard F.P."/>
            <person name="Paul Ross R."/>
            <person name="Yang R."/>
            <person name="Briner A.E."/>
            <person name="Felis G.E."/>
            <person name="de Vos W.M."/>
            <person name="Barrangou R."/>
            <person name="Klaenhammer T.R."/>
            <person name="Caufield P.W."/>
            <person name="Cui Y."/>
            <person name="Zhang H."/>
            <person name="O'Toole P.W."/>
        </authorList>
    </citation>
    <scope>NUCLEOTIDE SEQUENCE [LARGE SCALE GENOMIC DNA]</scope>
    <source>
        <strain evidence="12 13">DSM 20452</strain>
    </source>
</reference>
<protein>
    <recommendedName>
        <fullName evidence="4 8">Sucrose-6-phosphate hydrolase</fullName>
        <ecNumber evidence="3 8">3.2.1.26</ecNumber>
    </recommendedName>
    <alternativeName>
        <fullName evidence="7 9">Invertase</fullName>
    </alternativeName>
</protein>
<comment type="pathway">
    <text evidence="1 9">Glycan biosynthesis; sucrose metabolism.</text>
</comment>
<dbReference type="EMBL" id="AYYN01000018">
    <property type="protein sequence ID" value="KRM77452.1"/>
    <property type="molecule type" value="Genomic_DNA"/>
</dbReference>
<dbReference type="Gene3D" id="2.115.10.20">
    <property type="entry name" value="Glycosyl hydrolase domain, family 43"/>
    <property type="match status" value="1"/>
</dbReference>
<dbReference type="NCBIfam" id="TIGR01322">
    <property type="entry name" value="scrB_fam"/>
    <property type="match status" value="1"/>
</dbReference>
<dbReference type="CDD" id="cd18623">
    <property type="entry name" value="GH32_ScrB-like"/>
    <property type="match status" value="1"/>
</dbReference>
<dbReference type="Gene3D" id="2.60.120.560">
    <property type="entry name" value="Exo-inulinase, domain 1"/>
    <property type="match status" value="1"/>
</dbReference>
<evidence type="ECO:0000313" key="12">
    <source>
        <dbReference type="EMBL" id="KRM77452.1"/>
    </source>
</evidence>
<evidence type="ECO:0000256" key="4">
    <source>
        <dbReference type="ARBA" id="ARBA00019623"/>
    </source>
</evidence>
<dbReference type="InterPro" id="IPR018053">
    <property type="entry name" value="Glyco_hydro_32_AS"/>
</dbReference>
<gene>
    <name evidence="12" type="ORF">FC48_GL000665</name>
</gene>
<comment type="function">
    <text evidence="9">Enables the bacterium to metabolize sucrose as a sole carbon source.</text>
</comment>
<comment type="similarity">
    <text evidence="2 8">Belongs to the glycosyl hydrolase 32 family.</text>
</comment>
<feature type="domain" description="Glycosyl hydrolase family 32 N-terminal" evidence="10">
    <location>
        <begin position="37"/>
        <end position="340"/>
    </location>
</feature>
<dbReference type="SMART" id="SM00640">
    <property type="entry name" value="Glyco_32"/>
    <property type="match status" value="1"/>
</dbReference>
<dbReference type="InterPro" id="IPR013320">
    <property type="entry name" value="ConA-like_dom_sf"/>
</dbReference>
<dbReference type="Proteomes" id="UP000051612">
    <property type="component" value="Unassembled WGS sequence"/>
</dbReference>
<dbReference type="InterPro" id="IPR006232">
    <property type="entry name" value="Suc6P_hydrolase"/>
</dbReference>